<dbReference type="Gene3D" id="3.20.20.30">
    <property type="entry name" value="Luciferase-like domain"/>
    <property type="match status" value="1"/>
</dbReference>
<evidence type="ECO:0000256" key="2">
    <source>
        <dbReference type="ARBA" id="ARBA00022643"/>
    </source>
</evidence>
<evidence type="ECO:0000259" key="7">
    <source>
        <dbReference type="Pfam" id="PF00296"/>
    </source>
</evidence>
<comment type="caution">
    <text evidence="8">The sequence shown here is derived from an EMBL/GenBank/DDBJ whole genome shotgun (WGS) entry which is preliminary data.</text>
</comment>
<dbReference type="InterPro" id="IPR016215">
    <property type="entry name" value="NTA_MOA"/>
</dbReference>
<dbReference type="InterPro" id="IPR051260">
    <property type="entry name" value="Diverse_substr_monoxygenases"/>
</dbReference>
<feature type="domain" description="Luciferase-like" evidence="7">
    <location>
        <begin position="34"/>
        <end position="373"/>
    </location>
</feature>
<dbReference type="OrthoDB" id="3265338at2"/>
<dbReference type="GO" id="GO:0004497">
    <property type="term" value="F:monooxygenase activity"/>
    <property type="evidence" value="ECO:0007669"/>
    <property type="project" value="UniProtKB-KW"/>
</dbReference>
<organism evidence="8 9">
    <name type="scientific">Microbacterium saperdae</name>
    <dbReference type="NCBI Taxonomy" id="69368"/>
    <lineage>
        <taxon>Bacteria</taxon>
        <taxon>Bacillati</taxon>
        <taxon>Actinomycetota</taxon>
        <taxon>Actinomycetes</taxon>
        <taxon>Micrococcales</taxon>
        <taxon>Microbacteriaceae</taxon>
        <taxon>Microbacterium</taxon>
    </lineage>
</organism>
<reference evidence="8 9" key="1">
    <citation type="submission" date="2019-06" db="EMBL/GenBank/DDBJ databases">
        <title>Sequencing the genomes of 1000 actinobacteria strains.</title>
        <authorList>
            <person name="Klenk H.-P."/>
        </authorList>
    </citation>
    <scope>NUCLEOTIDE SEQUENCE [LARGE SCALE GENOMIC DNA]</scope>
    <source>
        <strain evidence="8 9">DSM 20169</strain>
    </source>
</reference>
<keyword evidence="3" id="KW-0560">Oxidoreductase</keyword>
<gene>
    <name evidence="8" type="ORF">FB560_3730</name>
</gene>
<keyword evidence="4 8" id="KW-0503">Monooxygenase</keyword>
<dbReference type="SUPFAM" id="SSF51679">
    <property type="entry name" value="Bacterial luciferase-like"/>
    <property type="match status" value="1"/>
</dbReference>
<accession>A0A543BBV1</accession>
<dbReference type="AlphaFoldDB" id="A0A543BBV1"/>
<evidence type="ECO:0000256" key="5">
    <source>
        <dbReference type="ARBA" id="ARBA00033748"/>
    </source>
</evidence>
<feature type="binding site" evidence="6">
    <location>
        <position position="93"/>
    </location>
    <ligand>
        <name>FMN</name>
        <dbReference type="ChEBI" id="CHEBI:58210"/>
    </ligand>
</feature>
<evidence type="ECO:0000256" key="1">
    <source>
        <dbReference type="ARBA" id="ARBA00022630"/>
    </source>
</evidence>
<evidence type="ECO:0000313" key="9">
    <source>
        <dbReference type="Proteomes" id="UP000317209"/>
    </source>
</evidence>
<sequence>MSRPLVLGANVYDYGTDAGAWRAPGEDPLRVLDADFWRDAARTAEDAGMHAIFLADSPGLASNPAIRPNRLVEPLSALATVAAETEHLGIISTVSTSTNDPVELARRLLSVGAFSGARFGWNVVTGVTGTALTDFGYTADPGREERYARAEEFVDAYSAFLAAVRDDTDYVHDGPLFGESIARAELGVDPAIRALLPDVAPLVVQAGGSPRGRQLAAASAEAVFAAETVRETAAANAADLRRRSAELGRPAPLVLPGIHLVVGSTEEEAERRFQVIHDRSPEGYVLKRFTAMFGIDDARLDLDAPAEEEIARLSGDPSAAPVGFRQAIASYGAAGNLTVRELLRYFAGFGHQLFVGTPEKLVDIMTDWVDAGAADGFNLLFDTNPWGLREFAEHVTPVLRARGLLVDHPDQPFTAWMRDARR</sequence>
<dbReference type="Proteomes" id="UP000317209">
    <property type="component" value="Unassembled WGS sequence"/>
</dbReference>
<evidence type="ECO:0000256" key="4">
    <source>
        <dbReference type="ARBA" id="ARBA00023033"/>
    </source>
</evidence>
<dbReference type="GO" id="GO:0016705">
    <property type="term" value="F:oxidoreductase activity, acting on paired donors, with incorporation or reduction of molecular oxygen"/>
    <property type="evidence" value="ECO:0007669"/>
    <property type="project" value="InterPro"/>
</dbReference>
<dbReference type="InterPro" id="IPR011251">
    <property type="entry name" value="Luciferase-like_dom"/>
</dbReference>
<feature type="binding site" evidence="6">
    <location>
        <position position="147"/>
    </location>
    <ligand>
        <name>FMN</name>
        <dbReference type="ChEBI" id="CHEBI:58210"/>
    </ligand>
</feature>
<name>A0A543BBV1_9MICO</name>
<keyword evidence="1 6" id="KW-0285">Flavoprotein</keyword>
<dbReference type="EMBL" id="VFOX01000002">
    <property type="protein sequence ID" value="TQL82246.1"/>
    <property type="molecule type" value="Genomic_DNA"/>
</dbReference>
<evidence type="ECO:0000313" key="8">
    <source>
        <dbReference type="EMBL" id="TQL82246.1"/>
    </source>
</evidence>
<evidence type="ECO:0000256" key="6">
    <source>
        <dbReference type="PIRSR" id="PIRSR000337-1"/>
    </source>
</evidence>
<comment type="similarity">
    <text evidence="5">Belongs to the NtaA/SnaA/DszA monooxygenase family.</text>
</comment>
<proteinExistence type="inferred from homology"/>
<dbReference type="RefSeq" id="WP_141874175.1">
    <property type="nucleotide sequence ID" value="NZ_VFOX01000002.1"/>
</dbReference>
<dbReference type="PANTHER" id="PTHR30011:SF16">
    <property type="entry name" value="C2H2 FINGER DOMAIN TRANSCRIPTION FACTOR (EUROFUNG)-RELATED"/>
    <property type="match status" value="1"/>
</dbReference>
<protein>
    <submittedName>
        <fullName evidence="8">Alkanesulfonate monooxygenase SsuD/methylene tetrahydromethanopterin reductase-like flavin-dependent oxidoreductase (Luciferase family)</fullName>
    </submittedName>
</protein>
<feature type="binding site" evidence="6">
    <location>
        <position position="56"/>
    </location>
    <ligand>
        <name>FMN</name>
        <dbReference type="ChEBI" id="CHEBI:58210"/>
    </ligand>
</feature>
<dbReference type="PIRSF" id="PIRSF000337">
    <property type="entry name" value="NTA_MOA"/>
    <property type="match status" value="1"/>
</dbReference>
<evidence type="ECO:0000256" key="3">
    <source>
        <dbReference type="ARBA" id="ARBA00023002"/>
    </source>
</evidence>
<keyword evidence="9" id="KW-1185">Reference proteome</keyword>
<keyword evidence="2 6" id="KW-0288">FMN</keyword>
<dbReference type="InterPro" id="IPR036661">
    <property type="entry name" value="Luciferase-like_sf"/>
</dbReference>
<feature type="binding site" evidence="6">
    <location>
        <position position="209"/>
    </location>
    <ligand>
        <name>FMN</name>
        <dbReference type="ChEBI" id="CHEBI:58210"/>
    </ligand>
</feature>
<dbReference type="Pfam" id="PF00296">
    <property type="entry name" value="Bac_luciferase"/>
    <property type="match status" value="1"/>
</dbReference>
<dbReference type="PANTHER" id="PTHR30011">
    <property type="entry name" value="ALKANESULFONATE MONOOXYGENASE-RELATED"/>
    <property type="match status" value="1"/>
</dbReference>